<accession>A0A0G1CEU0</accession>
<gene>
    <name evidence="1" type="ORF">UV61_C0033G0006</name>
</gene>
<dbReference type="Proteomes" id="UP000034050">
    <property type="component" value="Unassembled WGS sequence"/>
</dbReference>
<evidence type="ECO:0000313" key="2">
    <source>
        <dbReference type="Proteomes" id="UP000034050"/>
    </source>
</evidence>
<evidence type="ECO:0000313" key="1">
    <source>
        <dbReference type="EMBL" id="KKS84280.1"/>
    </source>
</evidence>
<dbReference type="AlphaFoldDB" id="A0A0G1CEU0"/>
<reference evidence="1 2" key="1">
    <citation type="journal article" date="2015" name="Nature">
        <title>rRNA introns, odd ribosomes, and small enigmatic genomes across a large radiation of phyla.</title>
        <authorList>
            <person name="Brown C.T."/>
            <person name="Hug L.A."/>
            <person name="Thomas B.C."/>
            <person name="Sharon I."/>
            <person name="Castelle C.J."/>
            <person name="Singh A."/>
            <person name="Wilkins M.J."/>
            <person name="Williams K.H."/>
            <person name="Banfield J.F."/>
        </authorList>
    </citation>
    <scope>NUCLEOTIDE SEQUENCE [LARGE SCALE GENOMIC DNA]</scope>
</reference>
<protein>
    <submittedName>
        <fullName evidence="1">Uncharacterized protein</fullName>
    </submittedName>
</protein>
<organism evidence="1 2">
    <name type="scientific">Candidatus Gottesmanbacteria bacterium GW2011_GWB1_43_11</name>
    <dbReference type="NCBI Taxonomy" id="1618446"/>
    <lineage>
        <taxon>Bacteria</taxon>
        <taxon>Candidatus Gottesmaniibacteriota</taxon>
    </lineage>
</organism>
<sequence>MRDIYTQRSPAVILGSNGKYEQLIPAVPPFLKGNQPIYARVDGCGSVELYQREDPVTKPKEQTMALKPFGIIFPPYISHN</sequence>
<proteinExistence type="predicted"/>
<name>A0A0G1CEU0_9BACT</name>
<dbReference type="EMBL" id="LCFD01000033">
    <property type="protein sequence ID" value="KKS84280.1"/>
    <property type="molecule type" value="Genomic_DNA"/>
</dbReference>
<comment type="caution">
    <text evidence="1">The sequence shown here is derived from an EMBL/GenBank/DDBJ whole genome shotgun (WGS) entry which is preliminary data.</text>
</comment>